<dbReference type="InterPro" id="IPR032710">
    <property type="entry name" value="NTF2-like_dom_sf"/>
</dbReference>
<dbReference type="Gene3D" id="3.10.450.50">
    <property type="match status" value="1"/>
</dbReference>
<evidence type="ECO:0008006" key="3">
    <source>
        <dbReference type="Google" id="ProtNLM"/>
    </source>
</evidence>
<accession>A0A1S7SB09</accession>
<protein>
    <recommendedName>
        <fullName evidence="3">SnoaL-like domain-containing protein</fullName>
    </recommendedName>
</protein>
<dbReference type="AlphaFoldDB" id="A0A1S7SB09"/>
<proteinExistence type="predicted"/>
<dbReference type="SUPFAM" id="SSF54427">
    <property type="entry name" value="NTF2-like"/>
    <property type="match status" value="1"/>
</dbReference>
<sequence>MFGRLEHDIDGLTFIENGDRIAVEGREWGEMADGTPFPDGPISQGLFCNVYEFEGDLIRAVRIYVDPDFTSSDTATLKTLRPAG</sequence>
<name>A0A1S7SB09_AGRTU</name>
<dbReference type="Proteomes" id="UP000191897">
    <property type="component" value="Unassembled WGS sequence"/>
</dbReference>
<evidence type="ECO:0000313" key="1">
    <source>
        <dbReference type="EMBL" id="CUX65093.1"/>
    </source>
</evidence>
<organism evidence="1 2">
    <name type="scientific">Agrobacterium tumefaciens str. Kerr 14</name>
    <dbReference type="NCBI Taxonomy" id="1183424"/>
    <lineage>
        <taxon>Bacteria</taxon>
        <taxon>Pseudomonadati</taxon>
        <taxon>Pseudomonadota</taxon>
        <taxon>Alphaproteobacteria</taxon>
        <taxon>Hyphomicrobiales</taxon>
        <taxon>Rhizobiaceae</taxon>
        <taxon>Rhizobium/Agrobacterium group</taxon>
        <taxon>Agrobacterium</taxon>
        <taxon>Agrobacterium tumefaciens complex</taxon>
    </lineage>
</organism>
<dbReference type="EMBL" id="FBWC01000035">
    <property type="protein sequence ID" value="CUX65093.1"/>
    <property type="molecule type" value="Genomic_DNA"/>
</dbReference>
<evidence type="ECO:0000313" key="2">
    <source>
        <dbReference type="Proteomes" id="UP000191897"/>
    </source>
</evidence>
<reference evidence="1 2" key="1">
    <citation type="submission" date="2016-01" db="EMBL/GenBank/DDBJ databases">
        <authorList>
            <person name="Oliw E.H."/>
        </authorList>
    </citation>
    <scope>NUCLEOTIDE SEQUENCE [LARGE SCALE GENOMIC DNA]</scope>
    <source>
        <strain evidence="1 2">Kerr 14</strain>
    </source>
</reference>
<gene>
    <name evidence="1" type="ORF">AGR4C_pa40007</name>
</gene>